<dbReference type="AlphaFoldDB" id="A0A0A0EBA8"/>
<dbReference type="OrthoDB" id="7851333at2"/>
<sequence length="173" mass="19154">MDFVRPELRATLWRWREALVAAVIGLVGLWAALTSFGILAMLGWGLVLLCPVLIFAGWQRGRFRADGQGPGVVRVDEGQVAYFGPLTGGVAAISEINRLALDSRQHPPVWALEQPGQPDLMIPLNAEGADALFDIFAALPGIRTDRMLDEMRRTNRPHRTVIWEKKGAVPRLH</sequence>
<keyword evidence="3" id="KW-1185">Reference proteome</keyword>
<comment type="caution">
    <text evidence="2">The sequence shown here is derived from an EMBL/GenBank/DDBJ whole genome shotgun (WGS) entry which is preliminary data.</text>
</comment>
<dbReference type="eggNOG" id="ENOG5032SC7">
    <property type="taxonomic scope" value="Bacteria"/>
</dbReference>
<keyword evidence="1" id="KW-0472">Membrane</keyword>
<dbReference type="STRING" id="1461694.ATO9_14740"/>
<accession>A0A0A0EBA8</accession>
<proteinExistence type="predicted"/>
<dbReference type="EMBL" id="AQQX01000005">
    <property type="protein sequence ID" value="KGM48226.1"/>
    <property type="molecule type" value="Genomic_DNA"/>
</dbReference>
<dbReference type="Proteomes" id="UP000030004">
    <property type="component" value="Unassembled WGS sequence"/>
</dbReference>
<evidence type="ECO:0000256" key="1">
    <source>
        <dbReference type="SAM" id="Phobius"/>
    </source>
</evidence>
<keyword evidence="1" id="KW-1133">Transmembrane helix</keyword>
<evidence type="ECO:0000313" key="2">
    <source>
        <dbReference type="EMBL" id="KGM48226.1"/>
    </source>
</evidence>
<dbReference type="RefSeq" id="WP_043750436.1">
    <property type="nucleotide sequence ID" value="NZ_AQQX01000005.1"/>
</dbReference>
<gene>
    <name evidence="2" type="ORF">ATO9_14740</name>
</gene>
<evidence type="ECO:0000313" key="3">
    <source>
        <dbReference type="Proteomes" id="UP000030004"/>
    </source>
</evidence>
<name>A0A0A0EBA8_9RHOB</name>
<feature type="transmembrane region" description="Helical" evidence="1">
    <location>
        <begin position="38"/>
        <end position="58"/>
    </location>
</feature>
<keyword evidence="1" id="KW-0812">Transmembrane</keyword>
<feature type="transmembrane region" description="Helical" evidence="1">
    <location>
        <begin position="12"/>
        <end position="32"/>
    </location>
</feature>
<organism evidence="2 3">
    <name type="scientific">Pseudooceanicola atlanticus</name>
    <dbReference type="NCBI Taxonomy" id="1461694"/>
    <lineage>
        <taxon>Bacteria</taxon>
        <taxon>Pseudomonadati</taxon>
        <taxon>Pseudomonadota</taxon>
        <taxon>Alphaproteobacteria</taxon>
        <taxon>Rhodobacterales</taxon>
        <taxon>Paracoccaceae</taxon>
        <taxon>Pseudooceanicola</taxon>
    </lineage>
</organism>
<reference evidence="2 3" key="1">
    <citation type="journal article" date="2015" name="Antonie Van Leeuwenhoek">
        <title>Pseudooceanicola atlanticus gen. nov. sp. nov., isolated from surface seawater of the Atlantic Ocean and reclassification of Oceanicola batsensis, Oceanicola marinus, Oceanicola nitratireducens, Oceanicola nanhaiensis, Oceanicola antarcticus and Oceanicola flagellatus, as Pseudooceanicola batsensis comb. nov., Pseudooceanicola marinus comb. nov., Pseudooceanicola nitratireducens comb. nov., Pseudooceanicola nanhaiensis comb. nov., Pseudooceanicola antarcticus comb. nov., and Pseudooceanicola flagellatus comb. nov.</title>
        <authorList>
            <person name="Lai Q."/>
            <person name="Li G."/>
            <person name="Liu X."/>
            <person name="Du Y."/>
            <person name="Sun F."/>
            <person name="Shao Z."/>
        </authorList>
    </citation>
    <scope>NUCLEOTIDE SEQUENCE [LARGE SCALE GENOMIC DNA]</scope>
    <source>
        <strain evidence="2 3">22II-s11g</strain>
    </source>
</reference>
<protein>
    <submittedName>
        <fullName evidence="2">Uncharacterized protein</fullName>
    </submittedName>
</protein>